<accession>A0A0H5RD52</accession>
<sequence>MVNDDSPNVGTPAKREIDFRYCIPRPEDRQAVMKFIEESSLFSEARAHGRVEVFTDMIDQILRGGRTLTGSLTTLLELDRNKRNFPNMQALVVSVQQLRNNWDALEDECREFLRQGAALLFANPATTLDPYQISQLVTGTTCGSEIIDRLREEIDLVHTGKPCNGFDELMAVISARQRSRSKARQVKLQAECQAVFLALRLPNLQLFSGFLDLRPNPVFQLLCNGMTADNIIATLESLAADQQTFSDLESMMIAVFKRGTGRDPSILCMGQGSPLARFSSVEDDDEEQKLNGLPAQQALQYKAKAIMTALSNPSIRLFSSVDSNISIKISDISALIQENPSLSSIICNIGLLNAQGRDLLTFAELISLQKDPSLMAAKQEIIDLIQQNVSAIFRHASDAQNMDIATIERLMNATHTHGTIKRILGIVIADDGKNYESLTELSAAIASIHIEQEKQREEETPRIVAWFQSHAIFTIEVELFDSTIDHLVELANGAQRLLQLLQSYEEHAVLFDSLEGLEESILSNIMPNKQLI</sequence>
<dbReference type="EMBL" id="HACM01011471">
    <property type="protein sequence ID" value="CRZ11913.1"/>
    <property type="molecule type" value="Transcribed_RNA"/>
</dbReference>
<reference evidence="2" key="1">
    <citation type="submission" date="2015-04" db="EMBL/GenBank/DDBJ databases">
        <title>The genome sequence of the plant pathogenic Rhizarian Plasmodiophora brassicae reveals insights in its biotrophic life cycle and the origin of chitin synthesis.</title>
        <authorList>
            <person name="Schwelm A."/>
            <person name="Fogelqvist J."/>
            <person name="Knaust A."/>
            <person name="Julke S."/>
            <person name="Lilja T."/>
            <person name="Dhandapani V."/>
            <person name="Bonilla-Rosso G."/>
            <person name="Karlsson M."/>
            <person name="Shevchenko A."/>
            <person name="Choi S.R."/>
            <person name="Kim H.G."/>
            <person name="Park J.Y."/>
            <person name="Lim Y.P."/>
            <person name="Ludwig-Muller J."/>
            <person name="Dixelius C."/>
        </authorList>
    </citation>
    <scope>NUCLEOTIDE SEQUENCE</scope>
    <source>
        <tissue evidence="2">Potato root galls</tissue>
    </source>
</reference>
<proteinExistence type="predicted"/>
<name>A0A0H5RD52_9EUKA</name>
<protein>
    <submittedName>
        <fullName evidence="2">Uncharacterized protein</fullName>
    </submittedName>
</protein>
<keyword evidence="1" id="KW-0175">Coiled coil</keyword>
<dbReference type="AlphaFoldDB" id="A0A0H5RD52"/>
<evidence type="ECO:0000256" key="1">
    <source>
        <dbReference type="SAM" id="Coils"/>
    </source>
</evidence>
<feature type="coiled-coil region" evidence="1">
    <location>
        <begin position="88"/>
        <end position="115"/>
    </location>
</feature>
<organism evidence="2">
    <name type="scientific">Spongospora subterranea</name>
    <dbReference type="NCBI Taxonomy" id="70186"/>
    <lineage>
        <taxon>Eukaryota</taxon>
        <taxon>Sar</taxon>
        <taxon>Rhizaria</taxon>
        <taxon>Endomyxa</taxon>
        <taxon>Phytomyxea</taxon>
        <taxon>Plasmodiophorida</taxon>
        <taxon>Plasmodiophoridae</taxon>
        <taxon>Spongospora</taxon>
    </lineage>
</organism>
<evidence type="ECO:0000313" key="2">
    <source>
        <dbReference type="EMBL" id="CRZ11913.1"/>
    </source>
</evidence>